<evidence type="ECO:0000313" key="1">
    <source>
        <dbReference type="EMBL" id="MPR30221.1"/>
    </source>
</evidence>
<accession>A0A5N7MT99</accession>
<gene>
    <name evidence="1" type="ORF">FS320_35570</name>
</gene>
<name>A0A5N7MT99_9HYPH</name>
<proteinExistence type="predicted"/>
<dbReference type="Proteomes" id="UP000403266">
    <property type="component" value="Unassembled WGS sequence"/>
</dbReference>
<dbReference type="Pfam" id="PF09926">
    <property type="entry name" value="DUF2158"/>
    <property type="match status" value="1"/>
</dbReference>
<dbReference type="InterPro" id="IPR019226">
    <property type="entry name" value="DUF2158"/>
</dbReference>
<protein>
    <recommendedName>
        <fullName evidence="3">DUF2158 domain-containing protein</fullName>
    </recommendedName>
</protein>
<reference evidence="1 2" key="1">
    <citation type="journal article" date="2019" name="Syst. Appl. Microbiol.">
        <title>Microvirga tunisiensis sp. nov., a root nodule symbiotic bacterium isolated from Lupinus micranthus and L. luteus grown in Northern Tunisia.</title>
        <authorList>
            <person name="Msaddak A."/>
            <person name="Rejili M."/>
            <person name="Duran D."/>
            <person name="Mars M."/>
            <person name="Palacios J.M."/>
            <person name="Ruiz-Argueso T."/>
            <person name="Rey L."/>
            <person name="Imperial J."/>
        </authorList>
    </citation>
    <scope>NUCLEOTIDE SEQUENCE [LARGE SCALE GENOMIC DNA]</scope>
    <source>
        <strain evidence="1 2">Lmie10</strain>
    </source>
</reference>
<dbReference type="OrthoDB" id="8020915at2"/>
<sequence length="62" mass="6837">MQFSVGDVVHLIAYPSHRMTVVEVDGREITCRWFEGAAVKEGIFPSHIIAKEAQPQAVEAIA</sequence>
<dbReference type="EMBL" id="VOSK01000330">
    <property type="protein sequence ID" value="MPR30221.1"/>
    <property type="molecule type" value="Genomic_DNA"/>
</dbReference>
<organism evidence="1 2">
    <name type="scientific">Microvirga tunisiensis</name>
    <dbReference type="NCBI Taxonomy" id="2108360"/>
    <lineage>
        <taxon>Bacteria</taxon>
        <taxon>Pseudomonadati</taxon>
        <taxon>Pseudomonadota</taxon>
        <taxon>Alphaproteobacteria</taxon>
        <taxon>Hyphomicrobiales</taxon>
        <taxon>Methylobacteriaceae</taxon>
        <taxon>Microvirga</taxon>
    </lineage>
</organism>
<evidence type="ECO:0000313" key="2">
    <source>
        <dbReference type="Proteomes" id="UP000403266"/>
    </source>
</evidence>
<dbReference type="AlphaFoldDB" id="A0A5N7MT99"/>
<dbReference type="RefSeq" id="WP_152717074.1">
    <property type="nucleotide sequence ID" value="NZ_VOSJ01000352.1"/>
</dbReference>
<evidence type="ECO:0008006" key="3">
    <source>
        <dbReference type="Google" id="ProtNLM"/>
    </source>
</evidence>
<comment type="caution">
    <text evidence="1">The sequence shown here is derived from an EMBL/GenBank/DDBJ whole genome shotgun (WGS) entry which is preliminary data.</text>
</comment>
<keyword evidence="2" id="KW-1185">Reference proteome</keyword>